<dbReference type="GO" id="GO:0042941">
    <property type="term" value="P:D-alanine transmembrane transport"/>
    <property type="evidence" value="ECO:0007669"/>
    <property type="project" value="TreeGrafter"/>
</dbReference>
<evidence type="ECO:0000256" key="10">
    <source>
        <dbReference type="SAM" id="Phobius"/>
    </source>
</evidence>
<dbReference type="GO" id="GO:1903806">
    <property type="term" value="P:L-isoleucine import across plasma membrane"/>
    <property type="evidence" value="ECO:0007669"/>
    <property type="project" value="TreeGrafter"/>
</dbReference>
<dbReference type="GO" id="GO:0015188">
    <property type="term" value="F:L-isoleucine transmembrane transporter activity"/>
    <property type="evidence" value="ECO:0007669"/>
    <property type="project" value="TreeGrafter"/>
</dbReference>
<evidence type="ECO:0000256" key="5">
    <source>
        <dbReference type="ARBA" id="ARBA00022692"/>
    </source>
</evidence>
<keyword evidence="6" id="KW-0029">Amino-acid transport</keyword>
<keyword evidence="5 10" id="KW-0812">Transmembrane</keyword>
<evidence type="ECO:0000313" key="11">
    <source>
        <dbReference type="EMBL" id="PKY91946.1"/>
    </source>
</evidence>
<evidence type="ECO:0000313" key="12">
    <source>
        <dbReference type="Proteomes" id="UP000234775"/>
    </source>
</evidence>
<feature type="transmembrane region" description="Helical" evidence="10">
    <location>
        <begin position="47"/>
        <end position="79"/>
    </location>
</feature>
<gene>
    <name evidence="11" type="ORF">CYJ27_00435</name>
</gene>
<comment type="similarity">
    <text evidence="9">Belongs to the binding-protein-dependent transport system permease family. LivHM subfamily.</text>
</comment>
<evidence type="ECO:0000256" key="7">
    <source>
        <dbReference type="ARBA" id="ARBA00022989"/>
    </source>
</evidence>
<keyword evidence="8 10" id="KW-0472">Membrane</keyword>
<feature type="transmembrane region" description="Helical" evidence="10">
    <location>
        <begin position="91"/>
        <end position="113"/>
    </location>
</feature>
<dbReference type="GO" id="GO:0015808">
    <property type="term" value="P:L-alanine transport"/>
    <property type="evidence" value="ECO:0007669"/>
    <property type="project" value="TreeGrafter"/>
</dbReference>
<dbReference type="PANTHER" id="PTHR11795">
    <property type="entry name" value="BRANCHED-CHAIN AMINO ACID TRANSPORT SYSTEM PERMEASE PROTEIN LIVH"/>
    <property type="match status" value="1"/>
</dbReference>
<evidence type="ECO:0000256" key="9">
    <source>
        <dbReference type="ARBA" id="ARBA00037998"/>
    </source>
</evidence>
<dbReference type="Proteomes" id="UP000234775">
    <property type="component" value="Unassembled WGS sequence"/>
</dbReference>
<evidence type="ECO:0000256" key="6">
    <source>
        <dbReference type="ARBA" id="ARBA00022970"/>
    </source>
</evidence>
<evidence type="ECO:0000256" key="2">
    <source>
        <dbReference type="ARBA" id="ARBA00022448"/>
    </source>
</evidence>
<dbReference type="CDD" id="cd06582">
    <property type="entry name" value="TM_PBP1_LivH_like"/>
    <property type="match status" value="1"/>
</dbReference>
<dbReference type="Pfam" id="PF02653">
    <property type="entry name" value="BPD_transp_2"/>
    <property type="match status" value="1"/>
</dbReference>
<evidence type="ECO:0000256" key="3">
    <source>
        <dbReference type="ARBA" id="ARBA00022475"/>
    </source>
</evidence>
<dbReference type="GO" id="GO:0005304">
    <property type="term" value="F:L-valine transmembrane transporter activity"/>
    <property type="evidence" value="ECO:0007669"/>
    <property type="project" value="TreeGrafter"/>
</dbReference>
<feature type="transmembrane region" description="Helical" evidence="10">
    <location>
        <begin position="142"/>
        <end position="159"/>
    </location>
</feature>
<keyword evidence="3" id="KW-1003">Cell membrane</keyword>
<organism evidence="11 12">
    <name type="scientific">Aerococcus christensenii</name>
    <dbReference type="NCBI Taxonomy" id="87541"/>
    <lineage>
        <taxon>Bacteria</taxon>
        <taxon>Bacillati</taxon>
        <taxon>Bacillota</taxon>
        <taxon>Bacilli</taxon>
        <taxon>Lactobacillales</taxon>
        <taxon>Aerococcaceae</taxon>
        <taxon>Aerococcus</taxon>
    </lineage>
</organism>
<keyword evidence="12" id="KW-1185">Reference proteome</keyword>
<dbReference type="EMBL" id="PKGZ01000001">
    <property type="protein sequence ID" value="PKY91946.1"/>
    <property type="molecule type" value="Genomic_DNA"/>
</dbReference>
<comment type="caution">
    <text evidence="11">The sequence shown here is derived from an EMBL/GenBank/DDBJ whole genome shotgun (WGS) entry which is preliminary data.</text>
</comment>
<dbReference type="PANTHER" id="PTHR11795:SF371">
    <property type="entry name" value="HIGH-AFFINITY BRANCHED-CHAIN AMINO ACID TRANSPORT SYSTEM PERMEASE PROTEIN LIVH"/>
    <property type="match status" value="1"/>
</dbReference>
<evidence type="ECO:0000256" key="8">
    <source>
        <dbReference type="ARBA" id="ARBA00023136"/>
    </source>
</evidence>
<reference evidence="11 12" key="1">
    <citation type="submission" date="2017-12" db="EMBL/GenBank/DDBJ databases">
        <title>Phylogenetic diversity of female urinary microbiome.</title>
        <authorList>
            <person name="Thomas-White K."/>
            <person name="Wolfe A.J."/>
        </authorList>
    </citation>
    <scope>NUCLEOTIDE SEQUENCE [LARGE SCALE GENOMIC DNA]</scope>
    <source>
        <strain evidence="11 12">UMB0844</strain>
    </source>
</reference>
<dbReference type="GO" id="GO:0005886">
    <property type="term" value="C:plasma membrane"/>
    <property type="evidence" value="ECO:0007669"/>
    <property type="project" value="UniProtKB-SubCell"/>
</dbReference>
<dbReference type="RefSeq" id="WP_101659296.1">
    <property type="nucleotide sequence ID" value="NZ_PKGZ01000001.1"/>
</dbReference>
<keyword evidence="2" id="KW-0813">Transport</keyword>
<evidence type="ECO:0000256" key="1">
    <source>
        <dbReference type="ARBA" id="ARBA00004651"/>
    </source>
</evidence>
<dbReference type="InterPro" id="IPR052157">
    <property type="entry name" value="BCAA_transport_permease"/>
</dbReference>
<comment type="subcellular location">
    <subcellularLocation>
        <location evidence="1">Cell membrane</location>
        <topology evidence="1">Multi-pass membrane protein</topology>
    </subcellularLocation>
</comment>
<keyword evidence="7 10" id="KW-1133">Transmembrane helix</keyword>
<protein>
    <submittedName>
        <fullName evidence="11">Branched-chain amino acid ABC transporter permease</fullName>
    </submittedName>
</protein>
<accession>A0A2I1K8J3</accession>
<dbReference type="AlphaFoldDB" id="A0A2I1K8J3"/>
<name>A0A2I1K8J3_9LACT</name>
<dbReference type="GO" id="GO:0015190">
    <property type="term" value="F:L-leucine transmembrane transporter activity"/>
    <property type="evidence" value="ECO:0007669"/>
    <property type="project" value="TreeGrafter"/>
</dbReference>
<feature type="transmembrane region" description="Helical" evidence="10">
    <location>
        <begin position="12"/>
        <end position="35"/>
    </location>
</feature>
<proteinExistence type="inferred from homology"/>
<feature type="transmembrane region" description="Helical" evidence="10">
    <location>
        <begin position="188"/>
        <end position="211"/>
    </location>
</feature>
<evidence type="ECO:0000256" key="4">
    <source>
        <dbReference type="ARBA" id="ARBA00022519"/>
    </source>
</evidence>
<sequence>MSNLIQQLVNGVALGSIYALMALGYTMVYGIIGLINFAHGDIYMVGAFVGFSLVTTAGVGVFSALIISMIFTALLGVIIERIAYKPLRGSTRIAALITAIGVSMLLQNVMIALKGPEVRAFPADLPALSLNFGSFSINSQQLLILVVTIVLMIALQVIVQKTKLGQAMRAVSVDDQAAQLMGINANTIISFTFLIGSALAGAAGVLVGIYYNSLSPLMGVNIGTKTFVAAVVGGIGSIPGAMCGGLIIGLVETFVAMVGLSTWKDAVVYAILIVILLVKPTGLLGKNQVEKV</sequence>
<keyword evidence="4" id="KW-0997">Cell inner membrane</keyword>
<dbReference type="GO" id="GO:0015192">
    <property type="term" value="F:L-phenylalanine transmembrane transporter activity"/>
    <property type="evidence" value="ECO:0007669"/>
    <property type="project" value="TreeGrafter"/>
</dbReference>
<dbReference type="InterPro" id="IPR001851">
    <property type="entry name" value="ABC_transp_permease"/>
</dbReference>
<feature type="transmembrane region" description="Helical" evidence="10">
    <location>
        <begin position="266"/>
        <end position="285"/>
    </location>
</feature>